<evidence type="ECO:0000313" key="3">
    <source>
        <dbReference type="Proteomes" id="UP000677803"/>
    </source>
</evidence>
<feature type="compositionally biased region" description="Polar residues" evidence="1">
    <location>
        <begin position="130"/>
        <end position="146"/>
    </location>
</feature>
<gene>
    <name evidence="2" type="ORF">MMEN_LOCUS16288</name>
</gene>
<evidence type="ECO:0000256" key="1">
    <source>
        <dbReference type="SAM" id="MobiDB-lite"/>
    </source>
</evidence>
<dbReference type="GO" id="GO:0005737">
    <property type="term" value="C:cytoplasm"/>
    <property type="evidence" value="ECO:0007669"/>
    <property type="project" value="TreeGrafter"/>
</dbReference>
<name>A0A8S4BLW5_9TELE</name>
<organism evidence="2 3">
    <name type="scientific">Menidia menidia</name>
    <name type="common">Atlantic silverside</name>
    <dbReference type="NCBI Taxonomy" id="238744"/>
    <lineage>
        <taxon>Eukaryota</taxon>
        <taxon>Metazoa</taxon>
        <taxon>Chordata</taxon>
        <taxon>Craniata</taxon>
        <taxon>Vertebrata</taxon>
        <taxon>Euteleostomi</taxon>
        <taxon>Actinopterygii</taxon>
        <taxon>Neopterygii</taxon>
        <taxon>Teleostei</taxon>
        <taxon>Neoteleostei</taxon>
        <taxon>Acanthomorphata</taxon>
        <taxon>Ovalentaria</taxon>
        <taxon>Atherinomorphae</taxon>
        <taxon>Atheriniformes</taxon>
        <taxon>Atherinopsidae</taxon>
        <taxon>Menidiinae</taxon>
        <taxon>Menidia</taxon>
    </lineage>
</organism>
<comment type="caution">
    <text evidence="2">The sequence shown here is derived from an EMBL/GenBank/DDBJ whole genome shotgun (WGS) entry which is preliminary data.</text>
</comment>
<proteinExistence type="predicted"/>
<dbReference type="AlphaFoldDB" id="A0A8S4BLW5"/>
<dbReference type="OrthoDB" id="8943218at2759"/>
<feature type="region of interest" description="Disordered" evidence="1">
    <location>
        <begin position="583"/>
        <end position="622"/>
    </location>
</feature>
<feature type="region of interest" description="Disordered" evidence="1">
    <location>
        <begin position="549"/>
        <end position="571"/>
    </location>
</feature>
<feature type="compositionally biased region" description="Basic and acidic residues" evidence="1">
    <location>
        <begin position="147"/>
        <end position="164"/>
    </location>
</feature>
<accession>A0A8S4BLW5</accession>
<feature type="region of interest" description="Disordered" evidence="1">
    <location>
        <begin position="36"/>
        <end position="69"/>
    </location>
</feature>
<dbReference type="GO" id="GO:0014850">
    <property type="term" value="P:response to muscle activity"/>
    <property type="evidence" value="ECO:0007669"/>
    <property type="project" value="TreeGrafter"/>
</dbReference>
<sequence>MDDLDHSIHIAEYDWSSFYDESEECVLLQPLLAYPDDSGLSDSDDSENPTSDFREAQPDTARCFQADSHAQEQQRESFSVCGDLQEQFTGTVDGTAIGGKQLEMCVSNPGGDAVNTETAHMEKRREDAETSSSCKNTLQMDSGGTKEQTHKGDLQTESDLKSANEPDPLLCSQTGQSANEQHSAERAVRPEKERWFVTVNDNLTGQRGHSGCSKKKRKQKKHCEGNRTFCLKPESSGEDEEMNDKLEPEGGKGAVSNQTKQSEGLPGHEINYAQVISNLSENLASPRPLEENFLEAVIDESKCELDISPSTSPHAFTPSQPEFVRCSDLEDSAEFLSIHSNDSEAYLSAPETAEELQCLFQEHLSETSHLSSTNMDTDPDHALDTQVYSCGSPISSDVATANCDGHERTSPGPSITLSSASQDAIEMPNKDTHDTHSETPGSITASAYSQGEQLATVQAPDTTMELCPVADSPETYAKAAGHARPVYAISAFWDEMEKLTINDILKLRMGDSDKCKNNARQMGETPTPDAGDLPTVVYDLSDGGLMDTSDTADSDYFTQTDESKPDLSSCELSASDFEEEHWQFVSTSRNHSPDHRGKKNDQNDPSLLLYENDSTCSEGTETPVPLEDFLGQVLDTQVAHTLDLGPRGMRKSCSMYNVHAFNTLDVSFPSLRGTNESDSTLSSLSLQEVESDIKDTRSLEMLISASLSYTDLLDPGYQVSFPEMFEYFFTEDTATSQFVTFYDPEDISVAPVFDLPLTTLGEDASSYSLHCSIEKPIPIFSCSHPTVRELTFPKHNYVFRANGDKVEEISPIRVASHSFIQAYLHRSSAAGGSWSSKNLLSLRKIHFHDKGSIWCRGSGAWTFPIKSEEIQIRGETPTVAVLGESRVCTTSSPVYRELEEHQRILDTFQTTKREGIFSTVKQSDMCLVCIAFASWVLRSSDPEAADAWKAALLANVSALSAIQYLRQYVRKNHPPDDP</sequence>
<feature type="compositionally biased region" description="Basic residues" evidence="1">
    <location>
        <begin position="212"/>
        <end position="221"/>
    </location>
</feature>
<dbReference type="Proteomes" id="UP000677803">
    <property type="component" value="Unassembled WGS sequence"/>
</dbReference>
<feature type="compositionally biased region" description="Polar residues" evidence="1">
    <location>
        <begin position="549"/>
        <end position="560"/>
    </location>
</feature>
<dbReference type="GO" id="GO:0005634">
    <property type="term" value="C:nucleus"/>
    <property type="evidence" value="ECO:0007669"/>
    <property type="project" value="TreeGrafter"/>
</dbReference>
<dbReference type="InterPro" id="IPR043442">
    <property type="entry name" value="Perm1"/>
</dbReference>
<dbReference type="GO" id="GO:0006355">
    <property type="term" value="P:regulation of DNA-templated transcription"/>
    <property type="evidence" value="ECO:0007669"/>
    <property type="project" value="InterPro"/>
</dbReference>
<dbReference type="PANTHER" id="PTHR47282:SF1">
    <property type="entry name" value="PGC-1 AND ERR-INDUCED REGULATOR IN MUSCLE PROTEIN 1"/>
    <property type="match status" value="1"/>
</dbReference>
<feature type="compositionally biased region" description="Basic and acidic residues" evidence="1">
    <location>
        <begin position="119"/>
        <end position="128"/>
    </location>
</feature>
<feature type="region of interest" description="Disordered" evidence="1">
    <location>
        <begin position="206"/>
        <end position="266"/>
    </location>
</feature>
<dbReference type="EMBL" id="CAJRST010033334">
    <property type="protein sequence ID" value="CAG5980647.1"/>
    <property type="molecule type" value="Genomic_DNA"/>
</dbReference>
<dbReference type="PANTHER" id="PTHR47282">
    <property type="entry name" value="PGC-1 AND ERR-INDUCED REGULATOR IN MUSCLE PROTEIN 1"/>
    <property type="match status" value="1"/>
</dbReference>
<protein>
    <submittedName>
        <fullName evidence="2">(Atlantic silverside) hypothetical protein</fullName>
    </submittedName>
</protein>
<evidence type="ECO:0000313" key="2">
    <source>
        <dbReference type="EMBL" id="CAG5980647.1"/>
    </source>
</evidence>
<reference evidence="2" key="1">
    <citation type="submission" date="2021-05" db="EMBL/GenBank/DDBJ databases">
        <authorList>
            <person name="Tigano A."/>
        </authorList>
    </citation>
    <scope>NUCLEOTIDE SEQUENCE</scope>
</reference>
<feature type="region of interest" description="Disordered" evidence="1">
    <location>
        <begin position="369"/>
        <end position="388"/>
    </location>
</feature>
<feature type="compositionally biased region" description="Polar residues" evidence="1">
    <location>
        <begin position="171"/>
        <end position="181"/>
    </location>
</feature>
<feature type="compositionally biased region" description="Basic and acidic residues" evidence="1">
    <location>
        <begin position="591"/>
        <end position="602"/>
    </location>
</feature>
<feature type="region of interest" description="Disordered" evidence="1">
    <location>
        <begin position="115"/>
        <end position="188"/>
    </location>
</feature>
<keyword evidence="3" id="KW-1185">Reference proteome</keyword>